<feature type="region of interest" description="Disordered" evidence="1">
    <location>
        <begin position="1"/>
        <end position="64"/>
    </location>
</feature>
<organism evidence="2 3">
    <name type="scientific">Portunus trituberculatus</name>
    <name type="common">Swimming crab</name>
    <name type="synonym">Neptunus trituberculatus</name>
    <dbReference type="NCBI Taxonomy" id="210409"/>
    <lineage>
        <taxon>Eukaryota</taxon>
        <taxon>Metazoa</taxon>
        <taxon>Ecdysozoa</taxon>
        <taxon>Arthropoda</taxon>
        <taxon>Crustacea</taxon>
        <taxon>Multicrustacea</taxon>
        <taxon>Malacostraca</taxon>
        <taxon>Eumalacostraca</taxon>
        <taxon>Eucarida</taxon>
        <taxon>Decapoda</taxon>
        <taxon>Pleocyemata</taxon>
        <taxon>Brachyura</taxon>
        <taxon>Eubrachyura</taxon>
        <taxon>Portunoidea</taxon>
        <taxon>Portunidae</taxon>
        <taxon>Portuninae</taxon>
        <taxon>Portunus</taxon>
    </lineage>
</organism>
<dbReference type="AlphaFoldDB" id="A0A5B7D1T2"/>
<accession>A0A5B7D1T2</accession>
<dbReference type="EMBL" id="VSRR010000299">
    <property type="protein sequence ID" value="MPC13683.1"/>
    <property type="molecule type" value="Genomic_DNA"/>
</dbReference>
<evidence type="ECO:0000313" key="3">
    <source>
        <dbReference type="Proteomes" id="UP000324222"/>
    </source>
</evidence>
<gene>
    <name evidence="2" type="ORF">E2C01_006427</name>
</gene>
<comment type="caution">
    <text evidence="2">The sequence shown here is derived from an EMBL/GenBank/DDBJ whole genome shotgun (WGS) entry which is preliminary data.</text>
</comment>
<evidence type="ECO:0000256" key="1">
    <source>
        <dbReference type="SAM" id="MobiDB-lite"/>
    </source>
</evidence>
<proteinExistence type="predicted"/>
<keyword evidence="3" id="KW-1185">Reference proteome</keyword>
<dbReference type="Proteomes" id="UP000324222">
    <property type="component" value="Unassembled WGS sequence"/>
</dbReference>
<feature type="compositionally biased region" description="Basic and acidic residues" evidence="1">
    <location>
        <begin position="31"/>
        <end position="46"/>
    </location>
</feature>
<protein>
    <submittedName>
        <fullName evidence="2">Uncharacterized protein</fullName>
    </submittedName>
</protein>
<evidence type="ECO:0000313" key="2">
    <source>
        <dbReference type="EMBL" id="MPC13683.1"/>
    </source>
</evidence>
<sequence length="64" mass="7106">MVTLALQIRRTHEGGVEGAGDADNNNVYEEGEPHHALESQGGREKQESDEEVATHQLQHCRRLA</sequence>
<name>A0A5B7D1T2_PORTR</name>
<reference evidence="2 3" key="1">
    <citation type="submission" date="2019-05" db="EMBL/GenBank/DDBJ databases">
        <title>Another draft genome of Portunus trituberculatus and its Hox gene families provides insights of decapod evolution.</title>
        <authorList>
            <person name="Jeong J.-H."/>
            <person name="Song I."/>
            <person name="Kim S."/>
            <person name="Choi T."/>
            <person name="Kim D."/>
            <person name="Ryu S."/>
            <person name="Kim W."/>
        </authorList>
    </citation>
    <scope>NUCLEOTIDE SEQUENCE [LARGE SCALE GENOMIC DNA]</scope>
    <source>
        <tissue evidence="2">Muscle</tissue>
    </source>
</reference>